<proteinExistence type="inferred from homology"/>
<dbReference type="PANTHER" id="PTHR22594">
    <property type="entry name" value="ASPARTYL/LYSYL-TRNA SYNTHETASE"/>
    <property type="match status" value="1"/>
</dbReference>
<evidence type="ECO:0000313" key="9">
    <source>
        <dbReference type="Proteomes" id="UP000008311"/>
    </source>
</evidence>
<dbReference type="SUPFAM" id="SSF50249">
    <property type="entry name" value="Nucleic acid-binding proteins"/>
    <property type="match status" value="2"/>
</dbReference>
<evidence type="ECO:0000256" key="3">
    <source>
        <dbReference type="ARBA" id="ARBA00022741"/>
    </source>
</evidence>
<dbReference type="Pfam" id="PF00152">
    <property type="entry name" value="tRNA-synt_2"/>
    <property type="match status" value="1"/>
</dbReference>
<reference evidence="9" key="1">
    <citation type="journal article" date="2010" name="Nat. Biotechnol.">
        <title>Draft genome sequence of the oilseed species Ricinus communis.</title>
        <authorList>
            <person name="Chan A.P."/>
            <person name="Crabtree J."/>
            <person name="Zhao Q."/>
            <person name="Lorenzi H."/>
            <person name="Orvis J."/>
            <person name="Puiu D."/>
            <person name="Melake-Berhan A."/>
            <person name="Jones K.M."/>
            <person name="Redman J."/>
            <person name="Chen G."/>
            <person name="Cahoon E.B."/>
            <person name="Gedil M."/>
            <person name="Stanke M."/>
            <person name="Haas B.J."/>
            <person name="Wortman J.R."/>
            <person name="Fraser-Liggett C.M."/>
            <person name="Ravel J."/>
            <person name="Rabinowicz P.D."/>
        </authorList>
    </citation>
    <scope>NUCLEOTIDE SEQUENCE [LARGE SCALE GENOMIC DNA]</scope>
    <source>
        <strain evidence="9">cv. Hale</strain>
    </source>
</reference>
<dbReference type="GO" id="GO:0005739">
    <property type="term" value="C:mitochondrion"/>
    <property type="evidence" value="ECO:0000318"/>
    <property type="project" value="GO_Central"/>
</dbReference>
<evidence type="ECO:0000256" key="1">
    <source>
        <dbReference type="ARBA" id="ARBA00006303"/>
    </source>
</evidence>
<name>B9S809_RICCO</name>
<gene>
    <name evidence="8" type="ORF">RCOM_1383430</name>
</gene>
<dbReference type="EMBL" id="EQ973887">
    <property type="protein sequence ID" value="EEF40325.1"/>
    <property type="molecule type" value="Genomic_DNA"/>
</dbReference>
<dbReference type="GO" id="GO:0005524">
    <property type="term" value="F:ATP binding"/>
    <property type="evidence" value="ECO:0007669"/>
    <property type="project" value="UniProtKB-KW"/>
</dbReference>
<dbReference type="InterPro" id="IPR012340">
    <property type="entry name" value="NA-bd_OB-fold"/>
</dbReference>
<evidence type="ECO:0000259" key="7">
    <source>
        <dbReference type="PROSITE" id="PS50862"/>
    </source>
</evidence>
<dbReference type="eggNOG" id="KOG2411">
    <property type="taxonomic scope" value="Eukaryota"/>
</dbReference>
<dbReference type="STRING" id="3988.B9S809"/>
<dbReference type="InterPro" id="IPR006195">
    <property type="entry name" value="aa-tRNA-synth_II"/>
</dbReference>
<comment type="similarity">
    <text evidence="1">Belongs to the class-II aminoacyl-tRNA synthetase family. Type 1 subfamily.</text>
</comment>
<dbReference type="Gene3D" id="3.30.1360.30">
    <property type="entry name" value="GAD-like domain"/>
    <property type="match status" value="1"/>
</dbReference>
<feature type="domain" description="Aminoacyl-transfer RNA synthetases class-II family profile" evidence="7">
    <location>
        <begin position="232"/>
        <end position="322"/>
    </location>
</feature>
<dbReference type="GO" id="GO:0004815">
    <property type="term" value="F:aspartate-tRNA ligase activity"/>
    <property type="evidence" value="ECO:0000318"/>
    <property type="project" value="GO_Central"/>
</dbReference>
<dbReference type="GO" id="GO:0006422">
    <property type="term" value="P:aspartyl-tRNA aminoacylation"/>
    <property type="evidence" value="ECO:0000318"/>
    <property type="project" value="GO_Central"/>
</dbReference>
<dbReference type="EC" id="6.1.1.12" evidence="8"/>
<dbReference type="Proteomes" id="UP000008311">
    <property type="component" value="Unassembled WGS sequence"/>
</dbReference>
<dbReference type="PANTHER" id="PTHR22594:SF5">
    <property type="entry name" value="ASPARTATE--TRNA LIGASE, MITOCHONDRIAL"/>
    <property type="match status" value="1"/>
</dbReference>
<dbReference type="AlphaFoldDB" id="B9S809"/>
<evidence type="ECO:0000256" key="6">
    <source>
        <dbReference type="ARBA" id="ARBA00023146"/>
    </source>
</evidence>
<dbReference type="InParanoid" id="B9S809"/>
<evidence type="ECO:0000313" key="8">
    <source>
        <dbReference type="EMBL" id="EEF40325.1"/>
    </source>
</evidence>
<dbReference type="InterPro" id="IPR004115">
    <property type="entry name" value="GAD-like_sf"/>
</dbReference>
<evidence type="ECO:0000256" key="5">
    <source>
        <dbReference type="ARBA" id="ARBA00022917"/>
    </source>
</evidence>
<keyword evidence="5" id="KW-0648">Protein biosynthesis</keyword>
<sequence length="328" mass="37277">MSVNDAGKRVLLCGWVALYRVHGGLTFLNLRDHTVRRIETQSHLMGVVTTLPDEFPDARSIINDLRLQYVVAAENVQIPNAVRSKLLHQMIRIVGGLLFIESTVVSLSSILETTLVTALPDEFPDARSIMNDLRLQYVVAVEGVVRSRPHESVNKKMKTGLTEVAAENVQILNAVVSKLPFLVTTSDDAKDSIKEEIPLSQSIVYSEARNFYSLPQIPQLFKQMLMVSGFDKYYQFARCFRDEDLRADRQPEFTQLDMELALTPLEDMLKLNEDVIRKVFLKIKGVQLPNPFPRLAYAEAMSRYGSDRSDTRFDLELKDLEGMRIKNV</sequence>
<dbReference type="InterPro" id="IPR004364">
    <property type="entry name" value="Aa-tRNA-synt_II"/>
</dbReference>
<accession>B9S809</accession>
<dbReference type="SUPFAM" id="SSF55681">
    <property type="entry name" value="Class II aaRS and biotin synthetases"/>
    <property type="match status" value="1"/>
</dbReference>
<dbReference type="Gene3D" id="2.40.50.140">
    <property type="entry name" value="Nucleic acid-binding proteins"/>
    <property type="match status" value="2"/>
</dbReference>
<dbReference type="PRINTS" id="PR01042">
    <property type="entry name" value="TRNASYNTHASP"/>
</dbReference>
<dbReference type="PROSITE" id="PS50862">
    <property type="entry name" value="AA_TRNA_LIGASE_II"/>
    <property type="match status" value="1"/>
</dbReference>
<dbReference type="Gene3D" id="3.30.930.10">
    <property type="entry name" value="Bira Bifunctional Protein, Domain 2"/>
    <property type="match status" value="1"/>
</dbReference>
<dbReference type="InterPro" id="IPR045864">
    <property type="entry name" value="aa-tRNA-synth_II/BPL/LPL"/>
</dbReference>
<evidence type="ECO:0000256" key="4">
    <source>
        <dbReference type="ARBA" id="ARBA00022840"/>
    </source>
</evidence>
<dbReference type="InterPro" id="IPR002312">
    <property type="entry name" value="Asp/Asn-tRNA-synth_IIb"/>
</dbReference>
<keyword evidence="9" id="KW-1185">Reference proteome</keyword>
<protein>
    <submittedName>
        <fullName evidence="8">Aspartyl-tRNA synthetase, putative</fullName>
        <ecNumber evidence="8">6.1.1.12</ecNumber>
    </submittedName>
</protein>
<organism evidence="8 9">
    <name type="scientific">Ricinus communis</name>
    <name type="common">Castor bean</name>
    <dbReference type="NCBI Taxonomy" id="3988"/>
    <lineage>
        <taxon>Eukaryota</taxon>
        <taxon>Viridiplantae</taxon>
        <taxon>Streptophyta</taxon>
        <taxon>Embryophyta</taxon>
        <taxon>Tracheophyta</taxon>
        <taxon>Spermatophyta</taxon>
        <taxon>Magnoliopsida</taxon>
        <taxon>eudicotyledons</taxon>
        <taxon>Gunneridae</taxon>
        <taxon>Pentapetalae</taxon>
        <taxon>rosids</taxon>
        <taxon>fabids</taxon>
        <taxon>Malpighiales</taxon>
        <taxon>Euphorbiaceae</taxon>
        <taxon>Acalyphoideae</taxon>
        <taxon>Acalypheae</taxon>
        <taxon>Ricinus</taxon>
    </lineage>
</organism>
<evidence type="ECO:0000256" key="2">
    <source>
        <dbReference type="ARBA" id="ARBA00022598"/>
    </source>
</evidence>
<keyword evidence="3" id="KW-0547">Nucleotide-binding</keyword>
<keyword evidence="4" id="KW-0067">ATP-binding</keyword>
<keyword evidence="2 8" id="KW-0436">Ligase</keyword>
<keyword evidence="6" id="KW-0030">Aminoacyl-tRNA synthetase</keyword>